<dbReference type="SUPFAM" id="SSF48403">
    <property type="entry name" value="Ankyrin repeat"/>
    <property type="match status" value="1"/>
</dbReference>
<keyword evidence="2 3" id="KW-0040">ANK repeat</keyword>
<dbReference type="OrthoDB" id="2111021at2759"/>
<protein>
    <submittedName>
        <fullName evidence="4">Ankyrin</fullName>
    </submittedName>
</protein>
<dbReference type="Proteomes" id="UP000193642">
    <property type="component" value="Unassembled WGS sequence"/>
</dbReference>
<evidence type="ECO:0000256" key="2">
    <source>
        <dbReference type="ARBA" id="ARBA00023043"/>
    </source>
</evidence>
<dbReference type="InterPro" id="IPR036770">
    <property type="entry name" value="Ankyrin_rpt-contain_sf"/>
</dbReference>
<dbReference type="GO" id="GO:0004842">
    <property type="term" value="F:ubiquitin-protein transferase activity"/>
    <property type="evidence" value="ECO:0007669"/>
    <property type="project" value="TreeGrafter"/>
</dbReference>
<reference evidence="4 5" key="1">
    <citation type="submission" date="2016-07" db="EMBL/GenBank/DDBJ databases">
        <title>Pervasive Adenine N6-methylation of Active Genes in Fungi.</title>
        <authorList>
            <consortium name="DOE Joint Genome Institute"/>
            <person name="Mondo S.J."/>
            <person name="Dannebaum R.O."/>
            <person name="Kuo R.C."/>
            <person name="Labutti K."/>
            <person name="Haridas S."/>
            <person name="Kuo A."/>
            <person name="Salamov A."/>
            <person name="Ahrendt S.R."/>
            <person name="Lipzen A."/>
            <person name="Sullivan W."/>
            <person name="Andreopoulos W.B."/>
            <person name="Clum A."/>
            <person name="Lindquist E."/>
            <person name="Daum C."/>
            <person name="Ramamoorthy G.K."/>
            <person name="Gryganskyi A."/>
            <person name="Culley D."/>
            <person name="Magnuson J.K."/>
            <person name="James T.Y."/>
            <person name="O'Malley M.A."/>
            <person name="Stajich J.E."/>
            <person name="Spatafora J.W."/>
            <person name="Visel A."/>
            <person name="Grigoriev I.V."/>
        </authorList>
    </citation>
    <scope>NUCLEOTIDE SEQUENCE [LARGE SCALE GENOMIC DNA]</scope>
    <source>
        <strain evidence="4 5">JEL800</strain>
    </source>
</reference>
<gene>
    <name evidence="4" type="ORF">BCR33DRAFT_659104</name>
</gene>
<dbReference type="Pfam" id="PF12796">
    <property type="entry name" value="Ank_2"/>
    <property type="match status" value="1"/>
</dbReference>
<evidence type="ECO:0000313" key="4">
    <source>
        <dbReference type="EMBL" id="ORY45699.1"/>
    </source>
</evidence>
<dbReference type="STRING" id="329046.A0A1Y2CF92"/>
<name>A0A1Y2CF92_9FUNG</name>
<dbReference type="PANTHER" id="PTHR24171">
    <property type="entry name" value="ANKYRIN REPEAT DOMAIN-CONTAINING PROTEIN 39-RELATED"/>
    <property type="match status" value="1"/>
</dbReference>
<keyword evidence="1" id="KW-0677">Repeat</keyword>
<dbReference type="PANTHER" id="PTHR24171:SF8">
    <property type="entry name" value="BRCA1-ASSOCIATED RING DOMAIN PROTEIN 1"/>
    <property type="match status" value="1"/>
</dbReference>
<organism evidence="4 5">
    <name type="scientific">Rhizoclosmatium globosum</name>
    <dbReference type="NCBI Taxonomy" id="329046"/>
    <lineage>
        <taxon>Eukaryota</taxon>
        <taxon>Fungi</taxon>
        <taxon>Fungi incertae sedis</taxon>
        <taxon>Chytridiomycota</taxon>
        <taxon>Chytridiomycota incertae sedis</taxon>
        <taxon>Chytridiomycetes</taxon>
        <taxon>Chytridiales</taxon>
        <taxon>Chytriomycetaceae</taxon>
        <taxon>Rhizoclosmatium</taxon>
    </lineage>
</organism>
<evidence type="ECO:0000256" key="3">
    <source>
        <dbReference type="PROSITE-ProRule" id="PRU00023"/>
    </source>
</evidence>
<dbReference type="AlphaFoldDB" id="A0A1Y2CF92"/>
<dbReference type="PROSITE" id="PS50297">
    <property type="entry name" value="ANK_REP_REGION"/>
    <property type="match status" value="1"/>
</dbReference>
<proteinExistence type="predicted"/>
<dbReference type="Gene3D" id="1.25.40.20">
    <property type="entry name" value="Ankyrin repeat-containing domain"/>
    <property type="match status" value="1"/>
</dbReference>
<dbReference type="GO" id="GO:0085020">
    <property type="term" value="P:protein K6-linked ubiquitination"/>
    <property type="evidence" value="ECO:0007669"/>
    <property type="project" value="TreeGrafter"/>
</dbReference>
<dbReference type="PROSITE" id="PS50088">
    <property type="entry name" value="ANK_REPEAT"/>
    <property type="match status" value="1"/>
</dbReference>
<dbReference type="SMART" id="SM00248">
    <property type="entry name" value="ANK"/>
    <property type="match status" value="1"/>
</dbReference>
<evidence type="ECO:0000256" key="1">
    <source>
        <dbReference type="ARBA" id="ARBA00022737"/>
    </source>
</evidence>
<keyword evidence="5" id="KW-1185">Reference proteome</keyword>
<sequence>MHKAAALGLLKNVTLFIKLGGNVNHKDEFGNTPLHVAVLELKPEIISLLVKNGADVNIASKKGSKPVDLLESTLQSTTDFLLTFGMDHKITAEKAKFAAIKQLLVSPKKQRTE</sequence>
<comment type="caution">
    <text evidence="4">The sequence shown here is derived from an EMBL/GenBank/DDBJ whole genome shotgun (WGS) entry which is preliminary data.</text>
</comment>
<evidence type="ECO:0000313" key="5">
    <source>
        <dbReference type="Proteomes" id="UP000193642"/>
    </source>
</evidence>
<dbReference type="EMBL" id="MCGO01000019">
    <property type="protein sequence ID" value="ORY45699.1"/>
    <property type="molecule type" value="Genomic_DNA"/>
</dbReference>
<accession>A0A1Y2CF92</accession>
<dbReference type="InterPro" id="IPR002110">
    <property type="entry name" value="Ankyrin_rpt"/>
</dbReference>
<feature type="repeat" description="ANK" evidence="3">
    <location>
        <begin position="29"/>
        <end position="61"/>
    </location>
</feature>